<keyword evidence="3" id="KW-0719">Serine esterase</keyword>
<dbReference type="Pfam" id="PF00135">
    <property type="entry name" value="COesterase"/>
    <property type="match status" value="1"/>
</dbReference>
<feature type="chain" id="PRO_5040558174" description="Carboxylic ester hydrolase" evidence="5">
    <location>
        <begin position="22"/>
        <end position="595"/>
    </location>
</feature>
<dbReference type="GO" id="GO:0052689">
    <property type="term" value="F:carboxylic ester hydrolase activity"/>
    <property type="evidence" value="ECO:0007669"/>
    <property type="project" value="UniProtKB-KW"/>
</dbReference>
<comment type="similarity">
    <text evidence="1 5">Belongs to the type-B carboxylesterase/lipase family.</text>
</comment>
<keyword evidence="5" id="KW-0732">Signal</keyword>
<comment type="similarity">
    <text evidence="2">Belongs to the 'GDXG' lipolytic enzyme family.</text>
</comment>
<reference evidence="6" key="1">
    <citation type="submission" date="2020-04" db="EMBL/GenBank/DDBJ databases">
        <authorList>
            <person name="Alioto T."/>
            <person name="Alioto T."/>
            <person name="Gomez Garrido J."/>
        </authorList>
    </citation>
    <scope>NUCLEOTIDE SEQUENCE</scope>
    <source>
        <strain evidence="6">A484AB</strain>
    </source>
</reference>
<dbReference type="InterPro" id="IPR029058">
    <property type="entry name" value="AB_hydrolase_fold"/>
</dbReference>
<dbReference type="PANTHER" id="PTHR43918:SF4">
    <property type="entry name" value="CARBOXYLIC ESTER HYDROLASE"/>
    <property type="match status" value="1"/>
</dbReference>
<feature type="non-terminal residue" evidence="6">
    <location>
        <position position="1"/>
    </location>
</feature>
<keyword evidence="7" id="KW-1185">Reference proteome</keyword>
<dbReference type="PROSITE" id="PS01173">
    <property type="entry name" value="LIPASE_GDXG_HIS"/>
    <property type="match status" value="1"/>
</dbReference>
<evidence type="ECO:0000256" key="3">
    <source>
        <dbReference type="ARBA" id="ARBA00022487"/>
    </source>
</evidence>
<dbReference type="InterPro" id="IPR050654">
    <property type="entry name" value="AChE-related_enzymes"/>
</dbReference>
<evidence type="ECO:0000256" key="5">
    <source>
        <dbReference type="RuleBase" id="RU361235"/>
    </source>
</evidence>
<accession>A0A6S7IYP5</accession>
<dbReference type="PANTHER" id="PTHR43918">
    <property type="entry name" value="ACETYLCHOLINESTERASE"/>
    <property type="match status" value="1"/>
</dbReference>
<dbReference type="OrthoDB" id="3200163at2759"/>
<evidence type="ECO:0000313" key="7">
    <source>
        <dbReference type="Proteomes" id="UP001152795"/>
    </source>
</evidence>
<evidence type="ECO:0000256" key="4">
    <source>
        <dbReference type="ARBA" id="ARBA00022801"/>
    </source>
</evidence>
<evidence type="ECO:0000256" key="1">
    <source>
        <dbReference type="ARBA" id="ARBA00005964"/>
    </source>
</evidence>
<dbReference type="Gene3D" id="3.40.50.1820">
    <property type="entry name" value="alpha/beta hydrolase"/>
    <property type="match status" value="1"/>
</dbReference>
<dbReference type="InterPro" id="IPR002168">
    <property type="entry name" value="Lipase_GDXG_HIS_AS"/>
</dbReference>
<sequence>ITLSVQLVQVVILLLLKFVVASEDDAVVVVKTLAGKIAGKIEETKLYGISVQKFLNIYYAEAPVGKLRFMKPQPRKPWKGRLKKPDDTPISCPQGVRVPYIMTEDCLILNVWTPHPRPKSAAVMIYIHGGGYTRGTAGSFDGHSFIAAAGGDVILVTINYRLFDLGLLVTRDESVRGNLALFDQRLAFKWVHENIKRFGGDPKEVTIFGESAGSGSASSHLLGSWPYFQRSILQSGSITFPIGLVDMGTAKNMSEKFLRDVKCMNDGNVLECLQNLGTEEIMEHYRTTEYSMSKNFLLPVIDGAFFKELPEKILQEGRHKHIDLMIGVCEHEAFLWHFSNLQNSQTTEFYINYFQRILQLEVGGFSENVHKKALELYEPKCYQNFVEAFRPTIELQTDKYWSCPTTQLARSWSTQSIGKNVYVFRFSYSPPLDMLVYYPQGTFGFAAHASDVMGTFGFPINNTRFPEEDMVMSSRMVTYWTNFAKNGDPNVGITNITYNKEEFQKLPDWPKFTDSNERYLKFKELHEVGTGENLRQMYCDFWNDPEEFTRKNPVSSGSWNVWLAIIITTAVITVVVIILYASLKYCRRKPYTTLV</sequence>
<dbReference type="InterPro" id="IPR002018">
    <property type="entry name" value="CarbesteraseB"/>
</dbReference>
<dbReference type="EC" id="3.1.1.-" evidence="5"/>
<dbReference type="SUPFAM" id="SSF53474">
    <property type="entry name" value="alpha/beta-Hydrolases"/>
    <property type="match status" value="1"/>
</dbReference>
<dbReference type="EMBL" id="CACRXK020013105">
    <property type="protein sequence ID" value="CAB4024566.1"/>
    <property type="molecule type" value="Genomic_DNA"/>
</dbReference>
<evidence type="ECO:0000313" key="6">
    <source>
        <dbReference type="EMBL" id="CAB4024566.1"/>
    </source>
</evidence>
<proteinExistence type="inferred from homology"/>
<feature type="signal peptide" evidence="5">
    <location>
        <begin position="1"/>
        <end position="21"/>
    </location>
</feature>
<name>A0A6S7IYP5_PARCT</name>
<dbReference type="PROSITE" id="PS00122">
    <property type="entry name" value="CARBOXYLESTERASE_B_1"/>
    <property type="match status" value="1"/>
</dbReference>
<comment type="caution">
    <text evidence="6">The sequence shown here is derived from an EMBL/GenBank/DDBJ whole genome shotgun (WGS) entry which is preliminary data.</text>
</comment>
<gene>
    <name evidence="6" type="ORF">PACLA_8A078476</name>
</gene>
<dbReference type="InterPro" id="IPR019826">
    <property type="entry name" value="Carboxylesterase_B_AS"/>
</dbReference>
<protein>
    <recommendedName>
        <fullName evidence="5">Carboxylic ester hydrolase</fullName>
        <ecNumber evidence="5">3.1.1.-</ecNumber>
    </recommendedName>
</protein>
<keyword evidence="4 5" id="KW-0378">Hydrolase</keyword>
<evidence type="ECO:0000256" key="2">
    <source>
        <dbReference type="ARBA" id="ARBA00010515"/>
    </source>
</evidence>
<dbReference type="Proteomes" id="UP001152795">
    <property type="component" value="Unassembled WGS sequence"/>
</dbReference>
<organism evidence="6 7">
    <name type="scientific">Paramuricea clavata</name>
    <name type="common">Red gorgonian</name>
    <name type="synonym">Violescent sea-whip</name>
    <dbReference type="NCBI Taxonomy" id="317549"/>
    <lineage>
        <taxon>Eukaryota</taxon>
        <taxon>Metazoa</taxon>
        <taxon>Cnidaria</taxon>
        <taxon>Anthozoa</taxon>
        <taxon>Octocorallia</taxon>
        <taxon>Malacalcyonacea</taxon>
        <taxon>Plexauridae</taxon>
        <taxon>Paramuricea</taxon>
    </lineage>
</organism>
<dbReference type="AlphaFoldDB" id="A0A6S7IYP5"/>